<sequence length="46" mass="5077">FKPPVHHKRPVQKDTTAESASQTRFFAAAPALLLHVVTLQPVLKSI</sequence>
<feature type="non-terminal residue" evidence="2">
    <location>
        <position position="46"/>
    </location>
</feature>
<evidence type="ECO:0000313" key="2">
    <source>
        <dbReference type="EMBL" id="KAG7053160.1"/>
    </source>
</evidence>
<dbReference type="EMBL" id="JAESDN010000003">
    <property type="protein sequence ID" value="KAG7053160.1"/>
    <property type="molecule type" value="Genomic_DNA"/>
</dbReference>
<dbReference type="Proteomes" id="UP000699042">
    <property type="component" value="Unassembled WGS sequence"/>
</dbReference>
<reference evidence="2" key="1">
    <citation type="submission" date="2021-05" db="EMBL/GenBank/DDBJ databases">
        <title>Comparative genomics of three Colletotrichum scovillei strains and genetic complementation revealed genes involved fungal growth and virulence on chili pepper.</title>
        <authorList>
            <person name="Hsieh D.-K."/>
            <person name="Chuang S.-C."/>
            <person name="Chen C.-Y."/>
            <person name="Chao Y.-T."/>
            <person name="Lu M.-Y.J."/>
            <person name="Lee M.-H."/>
            <person name="Shih M.-C."/>
        </authorList>
    </citation>
    <scope>NUCLEOTIDE SEQUENCE</scope>
    <source>
        <strain evidence="2">Coll-153</strain>
    </source>
</reference>
<comment type="caution">
    <text evidence="2">The sequence shown here is derived from an EMBL/GenBank/DDBJ whole genome shotgun (WGS) entry which is preliminary data.</text>
</comment>
<evidence type="ECO:0000256" key="1">
    <source>
        <dbReference type="SAM" id="MobiDB-lite"/>
    </source>
</evidence>
<feature type="region of interest" description="Disordered" evidence="1">
    <location>
        <begin position="1"/>
        <end position="20"/>
    </location>
</feature>
<feature type="compositionally biased region" description="Basic residues" evidence="1">
    <location>
        <begin position="1"/>
        <end position="10"/>
    </location>
</feature>
<accession>A0A9P7R930</accession>
<proteinExistence type="predicted"/>
<protein>
    <submittedName>
        <fullName evidence="2">Uncharacterized protein</fullName>
    </submittedName>
</protein>
<gene>
    <name evidence="2" type="ORF">JMJ77_000251</name>
</gene>
<name>A0A9P7R930_9PEZI</name>
<organism evidence="2 3">
    <name type="scientific">Colletotrichum scovillei</name>
    <dbReference type="NCBI Taxonomy" id="1209932"/>
    <lineage>
        <taxon>Eukaryota</taxon>
        <taxon>Fungi</taxon>
        <taxon>Dikarya</taxon>
        <taxon>Ascomycota</taxon>
        <taxon>Pezizomycotina</taxon>
        <taxon>Sordariomycetes</taxon>
        <taxon>Hypocreomycetidae</taxon>
        <taxon>Glomerellales</taxon>
        <taxon>Glomerellaceae</taxon>
        <taxon>Colletotrichum</taxon>
        <taxon>Colletotrichum acutatum species complex</taxon>
    </lineage>
</organism>
<dbReference type="AlphaFoldDB" id="A0A9P7R930"/>
<keyword evidence="3" id="KW-1185">Reference proteome</keyword>
<evidence type="ECO:0000313" key="3">
    <source>
        <dbReference type="Proteomes" id="UP000699042"/>
    </source>
</evidence>